<keyword evidence="2" id="KW-0433">Leucine-rich repeat</keyword>
<evidence type="ECO:0000256" key="2">
    <source>
        <dbReference type="ARBA" id="ARBA00022614"/>
    </source>
</evidence>
<keyword evidence="4 10" id="KW-0732">Signal</keyword>
<dbReference type="SUPFAM" id="SSF52047">
    <property type="entry name" value="RNI-like"/>
    <property type="match status" value="1"/>
</dbReference>
<feature type="domain" description="Leucine-rich repeat-containing N-terminal plant-type" evidence="11">
    <location>
        <begin position="42"/>
        <end position="82"/>
    </location>
</feature>
<evidence type="ECO:0000256" key="1">
    <source>
        <dbReference type="ARBA" id="ARBA00004479"/>
    </source>
</evidence>
<dbReference type="Proteomes" id="UP001054889">
    <property type="component" value="Unassembled WGS sequence"/>
</dbReference>
<dbReference type="InterPro" id="IPR046956">
    <property type="entry name" value="RLP23-like"/>
</dbReference>
<dbReference type="FunFam" id="3.80.10.10:FF:000041">
    <property type="entry name" value="LRR receptor-like serine/threonine-protein kinase ERECTA"/>
    <property type="match status" value="1"/>
</dbReference>
<evidence type="ECO:0000256" key="6">
    <source>
        <dbReference type="ARBA" id="ARBA00022989"/>
    </source>
</evidence>
<evidence type="ECO:0000256" key="10">
    <source>
        <dbReference type="SAM" id="SignalP"/>
    </source>
</evidence>
<feature type="signal peptide" evidence="10">
    <location>
        <begin position="1"/>
        <end position="26"/>
    </location>
</feature>
<keyword evidence="3 9" id="KW-0812">Transmembrane</keyword>
<dbReference type="EMBL" id="BQKI01000023">
    <property type="protein sequence ID" value="GJN12499.1"/>
    <property type="molecule type" value="Genomic_DNA"/>
</dbReference>
<comment type="caution">
    <text evidence="12">The sequence shown here is derived from an EMBL/GenBank/DDBJ whole genome shotgun (WGS) entry which is preliminary data.</text>
</comment>
<keyword evidence="7 9" id="KW-0472">Membrane</keyword>
<keyword evidence="13" id="KW-1185">Reference proteome</keyword>
<dbReference type="InterPro" id="IPR001611">
    <property type="entry name" value="Leu-rich_rpt"/>
</dbReference>
<evidence type="ECO:0000256" key="9">
    <source>
        <dbReference type="SAM" id="Phobius"/>
    </source>
</evidence>
<dbReference type="Gene3D" id="3.80.10.10">
    <property type="entry name" value="Ribonuclease Inhibitor"/>
    <property type="match status" value="2"/>
</dbReference>
<proteinExistence type="predicted"/>
<protein>
    <recommendedName>
        <fullName evidence="11">Leucine-rich repeat-containing N-terminal plant-type domain-containing protein</fullName>
    </recommendedName>
</protein>
<dbReference type="AlphaFoldDB" id="A0AAV5DQ76"/>
<feature type="domain" description="Leucine-rich repeat-containing N-terminal plant-type" evidence="11">
    <location>
        <begin position="675"/>
        <end position="715"/>
    </location>
</feature>
<sequence>MDSFSHALLLFLAHLLILLSFSTTHADAGNLTRLSVPFLCRPDQAQVLLQLKKSFFFDTSTTRLQSWQNGTDCCLWEGVGCDTSSGNVTVLDLNNCGLISYGLDPAIFNLTSLRRVDLSMNDFSRGKSEFNVPATGFEMFALLTHLNLSNSGLRGQVPIGISKLINLISLDLSTSFDSLYNLYNRDENIYHYENYLYESNFDTLVANLSSIRELYLDGVDLSSSGAEWCTCLATALPNLQVFSLADCRLQGPIHKSLARLHSLSVINLQGNYALATSSFPELFMDFLNLTVLRLSDTSIGGWFPSRPFQSKILRVLDLSSNHDLSGHVPNFSNASSLEILRLEETNLSSAKPISSSNFKLLKELSLDGNLASVDFLYSLGGLGSLWKLVLRFGSVKLIPAAIGNLSNLKTMEIYCGGYIPGGYTSGTAPDTIGQLNKLRFLILEGCYFSGRIPESIANLTQLTKLDLSNNAFNGEIPSSIFTIPALRVLDLSFNQLSGPIREFNQAVSQLESVDLSDNGFSGVTNKHKSSHHVDVVLFLFVGLGFGIGFASAIVVKWGQFGRLIFICSSSSVECFHVSCIGHYTISALLSSRTRCSFFSHLLCFVRSEDLKFSNWGPRLSSGKKLGPSKLYNSFEPLIYEPKTLWKALHTPCFTSASQAHAGNLTRLSVPILCRPDQSHALLQLKKSFSFGKSTPTLPSWRDGTDCCFWEGVGCDASSGNITVLDLNNRGLSSYDVHPAIFNLTSLRRLDLSMNYFGLNCNNIPSTGFERFALLTHLNLSNLGIQGPVPIGIGKLVNLLSLDISTSFDNLIHFEETYDHHSNNLYESNFDTLVANLSSLRELYLDNVDLSRNGEELYISLATSVPHLEVLSLAFCRLEGPVHKSLSRLHSLMVINLQGNEIVGPFPEFFMDSQSDRASTF</sequence>
<gene>
    <name evidence="12" type="primary">ga30782</name>
    <name evidence="12" type="ORF">PR202_ga30782</name>
</gene>
<keyword evidence="5" id="KW-0677">Repeat</keyword>
<dbReference type="PANTHER" id="PTHR48061">
    <property type="entry name" value="LEUCINE-RICH REPEAT RECEPTOR PROTEIN KINASE EMS1-LIKE-RELATED"/>
    <property type="match status" value="1"/>
</dbReference>
<evidence type="ECO:0000256" key="5">
    <source>
        <dbReference type="ARBA" id="ARBA00022737"/>
    </source>
</evidence>
<dbReference type="SUPFAM" id="SSF52058">
    <property type="entry name" value="L domain-like"/>
    <property type="match status" value="2"/>
</dbReference>
<evidence type="ECO:0000256" key="4">
    <source>
        <dbReference type="ARBA" id="ARBA00022729"/>
    </source>
</evidence>
<dbReference type="PANTHER" id="PTHR48061:SF8">
    <property type="entry name" value="LEUCINE-RICH REPEAT-CONTAINING N-TERMINAL PLANT-TYPE DOMAIN-CONTAINING PROTEIN"/>
    <property type="match status" value="1"/>
</dbReference>
<reference evidence="12" key="1">
    <citation type="journal article" date="2018" name="DNA Res.">
        <title>Multiple hybrid de novo genome assembly of finger millet, an orphan allotetraploid crop.</title>
        <authorList>
            <person name="Hatakeyama M."/>
            <person name="Aluri S."/>
            <person name="Balachadran M.T."/>
            <person name="Sivarajan S.R."/>
            <person name="Patrignani A."/>
            <person name="Gruter S."/>
            <person name="Poveda L."/>
            <person name="Shimizu-Inatsugi R."/>
            <person name="Baeten J."/>
            <person name="Francoijs K.J."/>
            <person name="Nataraja K.N."/>
            <person name="Reddy Y.A.N."/>
            <person name="Phadnis S."/>
            <person name="Ravikumar R.L."/>
            <person name="Schlapbach R."/>
            <person name="Sreeman S.M."/>
            <person name="Shimizu K.K."/>
        </authorList>
    </citation>
    <scope>NUCLEOTIDE SEQUENCE</scope>
</reference>
<accession>A0AAV5DQ76</accession>
<name>A0AAV5DQ76_ELECO</name>
<organism evidence="12 13">
    <name type="scientific">Eleusine coracana subsp. coracana</name>
    <dbReference type="NCBI Taxonomy" id="191504"/>
    <lineage>
        <taxon>Eukaryota</taxon>
        <taxon>Viridiplantae</taxon>
        <taxon>Streptophyta</taxon>
        <taxon>Embryophyta</taxon>
        <taxon>Tracheophyta</taxon>
        <taxon>Spermatophyta</taxon>
        <taxon>Magnoliopsida</taxon>
        <taxon>Liliopsida</taxon>
        <taxon>Poales</taxon>
        <taxon>Poaceae</taxon>
        <taxon>PACMAD clade</taxon>
        <taxon>Chloridoideae</taxon>
        <taxon>Cynodonteae</taxon>
        <taxon>Eleusininae</taxon>
        <taxon>Eleusine</taxon>
    </lineage>
</organism>
<dbReference type="InterPro" id="IPR032675">
    <property type="entry name" value="LRR_dom_sf"/>
</dbReference>
<evidence type="ECO:0000256" key="7">
    <source>
        <dbReference type="ARBA" id="ARBA00023136"/>
    </source>
</evidence>
<dbReference type="Pfam" id="PF08263">
    <property type="entry name" value="LRRNT_2"/>
    <property type="match status" value="2"/>
</dbReference>
<dbReference type="Pfam" id="PF00560">
    <property type="entry name" value="LRR_1"/>
    <property type="match status" value="3"/>
</dbReference>
<feature type="chain" id="PRO_5043741727" description="Leucine-rich repeat-containing N-terminal plant-type domain-containing protein" evidence="10">
    <location>
        <begin position="27"/>
        <end position="920"/>
    </location>
</feature>
<keyword evidence="8" id="KW-0325">Glycoprotein</keyword>
<comment type="subcellular location">
    <subcellularLocation>
        <location evidence="1">Membrane</location>
        <topology evidence="1">Single-pass type I membrane protein</topology>
    </subcellularLocation>
</comment>
<evidence type="ECO:0000256" key="8">
    <source>
        <dbReference type="ARBA" id="ARBA00023180"/>
    </source>
</evidence>
<dbReference type="InterPro" id="IPR013210">
    <property type="entry name" value="LRR_N_plant-typ"/>
</dbReference>
<evidence type="ECO:0000313" key="13">
    <source>
        <dbReference type="Proteomes" id="UP001054889"/>
    </source>
</evidence>
<reference evidence="12" key="2">
    <citation type="submission" date="2021-12" db="EMBL/GenBank/DDBJ databases">
        <title>Resequencing data analysis of finger millet.</title>
        <authorList>
            <person name="Hatakeyama M."/>
            <person name="Aluri S."/>
            <person name="Balachadran M.T."/>
            <person name="Sivarajan S.R."/>
            <person name="Poveda L."/>
            <person name="Shimizu-Inatsugi R."/>
            <person name="Schlapbach R."/>
            <person name="Sreeman S.M."/>
            <person name="Shimizu K.K."/>
        </authorList>
    </citation>
    <scope>NUCLEOTIDE SEQUENCE</scope>
</reference>
<evidence type="ECO:0000313" key="12">
    <source>
        <dbReference type="EMBL" id="GJN12499.1"/>
    </source>
</evidence>
<dbReference type="GO" id="GO:0016020">
    <property type="term" value="C:membrane"/>
    <property type="evidence" value="ECO:0007669"/>
    <property type="project" value="UniProtKB-SubCell"/>
</dbReference>
<evidence type="ECO:0000256" key="3">
    <source>
        <dbReference type="ARBA" id="ARBA00022692"/>
    </source>
</evidence>
<feature type="transmembrane region" description="Helical" evidence="9">
    <location>
        <begin position="535"/>
        <end position="555"/>
    </location>
</feature>
<evidence type="ECO:0000259" key="11">
    <source>
        <dbReference type="Pfam" id="PF08263"/>
    </source>
</evidence>
<keyword evidence="6 9" id="KW-1133">Transmembrane helix</keyword>